<protein>
    <submittedName>
        <fullName evidence="2">Helicase conserved C-terminal domain-containing protein</fullName>
    </submittedName>
</protein>
<reference evidence="2 3" key="1">
    <citation type="submission" date="2017-04" db="EMBL/GenBank/DDBJ databases">
        <authorList>
            <person name="Afonso C.L."/>
            <person name="Miller P.J."/>
            <person name="Scott M.A."/>
            <person name="Spackman E."/>
            <person name="Goraichik I."/>
            <person name="Dimitrov K.M."/>
            <person name="Suarez D.L."/>
            <person name="Swayne D.E."/>
        </authorList>
    </citation>
    <scope>NUCLEOTIDE SEQUENCE [LARGE SCALE GENOMIC DNA]</scope>
    <source>
        <strain evidence="2 3">11</strain>
    </source>
</reference>
<feature type="domain" description="Helicase XPB/Ssl2 N-terminal" evidence="1">
    <location>
        <begin position="356"/>
        <end position="463"/>
    </location>
</feature>
<dbReference type="STRING" id="1852522.SAMN06295960_0489"/>
<dbReference type="EMBL" id="FXAZ01000001">
    <property type="protein sequence ID" value="SMG14541.1"/>
    <property type="molecule type" value="Genomic_DNA"/>
</dbReference>
<keyword evidence="2" id="KW-0347">Helicase</keyword>
<gene>
    <name evidence="2" type="ORF">SAMN06295960_0489</name>
</gene>
<sequence length="666" mass="76581">MKLAELLNMLLKVNRDHPVARLWQRYAQSEQDLRQALAGMSPELKPLFKVLMRFAGPLPFEANKLDEWHGQCEQYPIGYVQAALPLYMKLGLVAQLELSWGEQAYVIPQEIYEAASHDHLVENRLVDDLSYGSPMHELLPVMPSATIEAGEEAVQDLFRIMVLAAQGELSFTSKGVLQKKIIQRLEGMLRIEENALKADGFLCPTAPFLSSRLALILELACAMKMIAPEPDGYKINAQKLHYWLDSSVNHWRRALHEIVRKQYVRADVEMHQGIIAIEQCGHPSEWRSVSKVLKYVESTYGCSNRSMGWLRDWLLASHALGLCDLGRLPEGEWYYRWKAVPLEQQDACSQEEGPQLFVQPDFEIMTVPECSFRVRYELEMMAELQASEPLSIYKLRFESFKKALERGRAREWQLEFLRLFAVNGVPSSVEDALVQWSLQLNKVHIQEALLVRCQDEEAFERIQVECQEDIQHLRLVPIGSKDYILAAEHAEDIAKKLTRMGLLSPPKSRQEAKGLIPPFAVSVRPSEEGEIHLGKQEFKEEMMQDLKGTVYSIGRLKYYEMDADLLAETMASAPYYRLPEMWTKSMRTYHASTMRELIQTAIELRLSIEVELSNHERRLLTPWRLQSTPAELTLLEASLDNSNRLNRVSFDPKQFKGVRILLPAWL</sequence>
<dbReference type="RefSeq" id="WP_085492749.1">
    <property type="nucleotide sequence ID" value="NZ_FXAZ01000001.1"/>
</dbReference>
<evidence type="ECO:0000259" key="1">
    <source>
        <dbReference type="Pfam" id="PF13625"/>
    </source>
</evidence>
<dbReference type="AlphaFoldDB" id="A0A1X7IIG0"/>
<organism evidence="2 3">
    <name type="scientific">Paenibacillus aquistagni</name>
    <dbReference type="NCBI Taxonomy" id="1852522"/>
    <lineage>
        <taxon>Bacteria</taxon>
        <taxon>Bacillati</taxon>
        <taxon>Bacillota</taxon>
        <taxon>Bacilli</taxon>
        <taxon>Bacillales</taxon>
        <taxon>Paenibacillaceae</taxon>
        <taxon>Paenibacillus</taxon>
    </lineage>
</organism>
<dbReference type="OrthoDB" id="2987331at2"/>
<name>A0A1X7IIG0_9BACL</name>
<keyword evidence="2" id="KW-0378">Hydrolase</keyword>
<evidence type="ECO:0000313" key="2">
    <source>
        <dbReference type="EMBL" id="SMG14541.1"/>
    </source>
</evidence>
<dbReference type="GO" id="GO:0004386">
    <property type="term" value="F:helicase activity"/>
    <property type="evidence" value="ECO:0007669"/>
    <property type="project" value="UniProtKB-KW"/>
</dbReference>
<keyword evidence="2" id="KW-0067">ATP-binding</keyword>
<evidence type="ECO:0000313" key="3">
    <source>
        <dbReference type="Proteomes" id="UP000193834"/>
    </source>
</evidence>
<dbReference type="Proteomes" id="UP000193834">
    <property type="component" value="Unassembled WGS sequence"/>
</dbReference>
<proteinExistence type="predicted"/>
<accession>A0A1X7IIG0</accession>
<dbReference type="InterPro" id="IPR032830">
    <property type="entry name" value="XPB/Ssl2_N"/>
</dbReference>
<dbReference type="Pfam" id="PF13625">
    <property type="entry name" value="Helicase_C_3"/>
    <property type="match status" value="1"/>
</dbReference>
<keyword evidence="3" id="KW-1185">Reference proteome</keyword>
<keyword evidence="2" id="KW-0547">Nucleotide-binding</keyword>